<keyword evidence="1" id="KW-0472">Membrane</keyword>
<evidence type="ECO:0000256" key="1">
    <source>
        <dbReference type="SAM" id="Phobius"/>
    </source>
</evidence>
<dbReference type="Proteomes" id="UP000822688">
    <property type="component" value="Chromosome 4"/>
</dbReference>
<keyword evidence="3" id="KW-1185">Reference proteome</keyword>
<proteinExistence type="predicted"/>
<keyword evidence="1" id="KW-1133">Transmembrane helix</keyword>
<evidence type="ECO:0000313" key="3">
    <source>
        <dbReference type="Proteomes" id="UP000822688"/>
    </source>
</evidence>
<name>A0A8T0IBG3_CERPU</name>
<evidence type="ECO:0000313" key="2">
    <source>
        <dbReference type="EMBL" id="KAG0580335.1"/>
    </source>
</evidence>
<comment type="caution">
    <text evidence="2">The sequence shown here is derived from an EMBL/GenBank/DDBJ whole genome shotgun (WGS) entry which is preliminary data.</text>
</comment>
<organism evidence="2 3">
    <name type="scientific">Ceratodon purpureus</name>
    <name type="common">Fire moss</name>
    <name type="synonym">Dicranum purpureum</name>
    <dbReference type="NCBI Taxonomy" id="3225"/>
    <lineage>
        <taxon>Eukaryota</taxon>
        <taxon>Viridiplantae</taxon>
        <taxon>Streptophyta</taxon>
        <taxon>Embryophyta</taxon>
        <taxon>Bryophyta</taxon>
        <taxon>Bryophytina</taxon>
        <taxon>Bryopsida</taxon>
        <taxon>Dicranidae</taxon>
        <taxon>Pseudoditrichales</taxon>
        <taxon>Ditrichaceae</taxon>
        <taxon>Ceratodon</taxon>
    </lineage>
</organism>
<sequence>MQWIESEVLTHKEKQQCPASGCLNFLDAFYYIVVTNMPLYIGGYGWIW</sequence>
<dbReference type="EMBL" id="CM026424">
    <property type="protein sequence ID" value="KAG0580335.1"/>
    <property type="molecule type" value="Genomic_DNA"/>
</dbReference>
<reference evidence="2" key="1">
    <citation type="submission" date="2020-06" db="EMBL/GenBank/DDBJ databases">
        <title>WGS assembly of Ceratodon purpureus strain R40.</title>
        <authorList>
            <person name="Carey S.B."/>
            <person name="Jenkins J."/>
            <person name="Shu S."/>
            <person name="Lovell J.T."/>
            <person name="Sreedasyam A."/>
            <person name="Maumus F."/>
            <person name="Tiley G.P."/>
            <person name="Fernandez-Pozo N."/>
            <person name="Barry K."/>
            <person name="Chen C."/>
            <person name="Wang M."/>
            <person name="Lipzen A."/>
            <person name="Daum C."/>
            <person name="Saski C.A."/>
            <person name="Payton A.C."/>
            <person name="Mcbreen J.C."/>
            <person name="Conrad R.E."/>
            <person name="Kollar L.M."/>
            <person name="Olsson S."/>
            <person name="Huttunen S."/>
            <person name="Landis J.B."/>
            <person name="Wickett N.J."/>
            <person name="Johnson M.G."/>
            <person name="Rensing S.A."/>
            <person name="Grimwood J."/>
            <person name="Schmutz J."/>
            <person name="Mcdaniel S.F."/>
        </authorList>
    </citation>
    <scope>NUCLEOTIDE SEQUENCE</scope>
    <source>
        <strain evidence="2">R40</strain>
    </source>
</reference>
<protein>
    <submittedName>
        <fullName evidence="2">Uncharacterized protein</fullName>
    </submittedName>
</protein>
<gene>
    <name evidence="2" type="ORF">KC19_4G165700</name>
</gene>
<feature type="transmembrane region" description="Helical" evidence="1">
    <location>
        <begin position="28"/>
        <end position="47"/>
    </location>
</feature>
<accession>A0A8T0IBG3</accession>
<dbReference type="AlphaFoldDB" id="A0A8T0IBG3"/>
<keyword evidence="1" id="KW-0812">Transmembrane</keyword>